<evidence type="ECO:0000313" key="3">
    <source>
        <dbReference type="Proteomes" id="UP000298030"/>
    </source>
</evidence>
<evidence type="ECO:0008006" key="4">
    <source>
        <dbReference type="Google" id="ProtNLM"/>
    </source>
</evidence>
<name>A0A4Y7TFJ4_COPMI</name>
<evidence type="ECO:0000313" key="2">
    <source>
        <dbReference type="EMBL" id="TEB32930.1"/>
    </source>
</evidence>
<accession>A0A4Y7TFJ4</accession>
<dbReference type="EMBL" id="QPFP01000014">
    <property type="protein sequence ID" value="TEB32930.1"/>
    <property type="molecule type" value="Genomic_DNA"/>
</dbReference>
<protein>
    <recommendedName>
        <fullName evidence="4">F-box domain-containing protein</fullName>
    </recommendedName>
</protein>
<keyword evidence="3" id="KW-1185">Reference proteome</keyword>
<feature type="compositionally biased region" description="Low complexity" evidence="1">
    <location>
        <begin position="7"/>
        <end position="27"/>
    </location>
</feature>
<comment type="caution">
    <text evidence="2">The sequence shown here is derived from an EMBL/GenBank/DDBJ whole genome shotgun (WGS) entry which is preliminary data.</text>
</comment>
<reference evidence="2 3" key="1">
    <citation type="journal article" date="2019" name="Nat. Ecol. Evol.">
        <title>Megaphylogeny resolves global patterns of mushroom evolution.</title>
        <authorList>
            <person name="Varga T."/>
            <person name="Krizsan K."/>
            <person name="Foldi C."/>
            <person name="Dima B."/>
            <person name="Sanchez-Garcia M."/>
            <person name="Sanchez-Ramirez S."/>
            <person name="Szollosi G.J."/>
            <person name="Szarkandi J.G."/>
            <person name="Papp V."/>
            <person name="Albert L."/>
            <person name="Andreopoulos W."/>
            <person name="Angelini C."/>
            <person name="Antonin V."/>
            <person name="Barry K.W."/>
            <person name="Bougher N.L."/>
            <person name="Buchanan P."/>
            <person name="Buyck B."/>
            <person name="Bense V."/>
            <person name="Catcheside P."/>
            <person name="Chovatia M."/>
            <person name="Cooper J."/>
            <person name="Damon W."/>
            <person name="Desjardin D."/>
            <person name="Finy P."/>
            <person name="Geml J."/>
            <person name="Haridas S."/>
            <person name="Hughes K."/>
            <person name="Justo A."/>
            <person name="Karasinski D."/>
            <person name="Kautmanova I."/>
            <person name="Kiss B."/>
            <person name="Kocsube S."/>
            <person name="Kotiranta H."/>
            <person name="LaButti K.M."/>
            <person name="Lechner B.E."/>
            <person name="Liimatainen K."/>
            <person name="Lipzen A."/>
            <person name="Lukacs Z."/>
            <person name="Mihaltcheva S."/>
            <person name="Morgado L.N."/>
            <person name="Niskanen T."/>
            <person name="Noordeloos M.E."/>
            <person name="Ohm R.A."/>
            <person name="Ortiz-Santana B."/>
            <person name="Ovrebo C."/>
            <person name="Racz N."/>
            <person name="Riley R."/>
            <person name="Savchenko A."/>
            <person name="Shiryaev A."/>
            <person name="Soop K."/>
            <person name="Spirin V."/>
            <person name="Szebenyi C."/>
            <person name="Tomsovsky M."/>
            <person name="Tulloss R.E."/>
            <person name="Uehling J."/>
            <person name="Grigoriev I.V."/>
            <person name="Vagvolgyi C."/>
            <person name="Papp T."/>
            <person name="Martin F.M."/>
            <person name="Miettinen O."/>
            <person name="Hibbett D.S."/>
            <person name="Nagy L.G."/>
        </authorList>
    </citation>
    <scope>NUCLEOTIDE SEQUENCE [LARGE SCALE GENOMIC DNA]</scope>
    <source>
        <strain evidence="2 3">FP101781</strain>
    </source>
</reference>
<dbReference type="Proteomes" id="UP000298030">
    <property type="component" value="Unassembled WGS sequence"/>
</dbReference>
<proteinExistence type="predicted"/>
<dbReference type="OrthoDB" id="2631350at2759"/>
<evidence type="ECO:0000256" key="1">
    <source>
        <dbReference type="SAM" id="MobiDB-lite"/>
    </source>
</evidence>
<organism evidence="2 3">
    <name type="scientific">Coprinellus micaceus</name>
    <name type="common">Glistening ink-cap mushroom</name>
    <name type="synonym">Coprinus micaceus</name>
    <dbReference type="NCBI Taxonomy" id="71717"/>
    <lineage>
        <taxon>Eukaryota</taxon>
        <taxon>Fungi</taxon>
        <taxon>Dikarya</taxon>
        <taxon>Basidiomycota</taxon>
        <taxon>Agaricomycotina</taxon>
        <taxon>Agaricomycetes</taxon>
        <taxon>Agaricomycetidae</taxon>
        <taxon>Agaricales</taxon>
        <taxon>Agaricineae</taxon>
        <taxon>Psathyrellaceae</taxon>
        <taxon>Coprinellus</taxon>
    </lineage>
</organism>
<feature type="region of interest" description="Disordered" evidence="1">
    <location>
        <begin position="1"/>
        <end position="30"/>
    </location>
</feature>
<dbReference type="SUPFAM" id="SSF52047">
    <property type="entry name" value="RNI-like"/>
    <property type="match status" value="1"/>
</dbReference>
<sequence>MDKPQMTPQLLPGLATTTTTGLNHGPGSPFHSNPDILGEICEYLSPYDDPEVEPDQVKSARQNLAWLALTCKAFLEPALDRLWRSLDTLYPLFRILPAFVQAEGTHVLRGRITPEEWERFDWYARRVKKFCYTRDPDSLDIAMHVYFRIAQLRSTPLLPALRHLLCPDISQSDFLISGVCLFLTPSLQTLEFFKITGVEDKLTGTFLHTLWDDGAQLDAIAFRGGGLSPGTLNLILNFHKLRSLELTGMGSALELEWLKKLGAMPKLGDLAVDFTHSQIEVVETELGFRELKSLMITAPLAFTRSVLPYITSPSLEVLVAASASDTATERTGYIEEVIRRWGSSIRDFSLVHLTSTTDSTEEVQMINIAPLIPLKQLTGFRLEGYNTNLTDDHLRILGSAWPNLTKLLLPFAAGSDRVRPTIDSLRILAELCPKLEHLRLPLNTLGLPNFVPPPAPSPILFSPTWQDSTSDDAASPASATSTSTASLIASLPLARLRPHGLQRLTIATSDDTWESKQQLNLARHIDYLFPRLRHVSCFEDQDSERWSHVHEIVRAFQTVRTEALTRQRLGSIP</sequence>
<gene>
    <name evidence="2" type="ORF">FA13DRAFT_1687018</name>
</gene>
<dbReference type="Gene3D" id="3.80.10.10">
    <property type="entry name" value="Ribonuclease Inhibitor"/>
    <property type="match status" value="1"/>
</dbReference>
<dbReference type="AlphaFoldDB" id="A0A4Y7TFJ4"/>
<dbReference type="STRING" id="71717.A0A4Y7TFJ4"/>
<dbReference type="InterPro" id="IPR032675">
    <property type="entry name" value="LRR_dom_sf"/>
</dbReference>